<feature type="region of interest" description="Disordered" evidence="1">
    <location>
        <begin position="1"/>
        <end position="51"/>
    </location>
</feature>
<feature type="compositionally biased region" description="Polar residues" evidence="1">
    <location>
        <begin position="1"/>
        <end position="10"/>
    </location>
</feature>
<feature type="region of interest" description="Disordered" evidence="1">
    <location>
        <begin position="72"/>
        <end position="91"/>
    </location>
</feature>
<dbReference type="InterPro" id="IPR029044">
    <property type="entry name" value="Nucleotide-diphossugar_trans"/>
</dbReference>
<accession>A0AB34FCS0</accession>
<dbReference type="EMBL" id="JAQHRD010000027">
    <property type="protein sequence ID" value="KAJ6436200.1"/>
    <property type="molecule type" value="Genomic_DNA"/>
</dbReference>
<sequence length="411" mass="46693">MNQRVTAESIRSQAASGSAPAAVGARPPTRLPPNDSNPPQDDGATTQNEIHTDGGFTFENLIYDPSIQAHGIQTGSQDHTFGDDTNPNQGYHQDLGTADLGQTDTYGSDPQAFSPSNALGSPEQVVTDTEWGVSQDEATPMALDMDYGGWLDEVLWVANTDDEDDLRLLEEIISSNPVRHKKLVIPGEKLSVYTYYKAWQRLERGKYYVKIDDDIVWVHDDAIRQLVTRKVLNPNEFVVSANVINNPPLGFLHYHFGAIHPYFPDLSDGNTLTESWRPSRYPFWNGSSDFVWPLRSGPPFHNHRWLRVEEDQMLSQTPAAQVKYEVWGESYRNWAIAAQMHYSLLENIEEDKLDLYTFDRPWMMDGERIRINFICVYSDDILDTDVGSWPSNRGDEDMIVVDLPKALRRRK</sequence>
<feature type="compositionally biased region" description="Low complexity" evidence="1">
    <location>
        <begin position="11"/>
        <end position="28"/>
    </location>
</feature>
<proteinExistence type="predicted"/>
<dbReference type="Proteomes" id="UP001163105">
    <property type="component" value="Unassembled WGS sequence"/>
</dbReference>
<evidence type="ECO:0000313" key="2">
    <source>
        <dbReference type="EMBL" id="KAJ6436200.1"/>
    </source>
</evidence>
<dbReference type="SUPFAM" id="SSF53448">
    <property type="entry name" value="Nucleotide-diphospho-sugar transferases"/>
    <property type="match status" value="1"/>
</dbReference>
<protein>
    <submittedName>
        <fullName evidence="2">Nitrate assimilation regulatory protein nirA</fullName>
    </submittedName>
</protein>
<name>A0AB34FCS0_9HYPO</name>
<evidence type="ECO:0000313" key="3">
    <source>
        <dbReference type="Proteomes" id="UP001163105"/>
    </source>
</evidence>
<keyword evidence="3" id="KW-1185">Reference proteome</keyword>
<reference evidence="2" key="1">
    <citation type="submission" date="2023-01" db="EMBL/GenBank/DDBJ databases">
        <title>The growth and conidiation of Purpureocillium lavendulum are regulated by nitrogen source and histone H3K14 acetylation.</title>
        <authorList>
            <person name="Tang P."/>
            <person name="Han J."/>
            <person name="Zhang C."/>
            <person name="Tang P."/>
            <person name="Qi F."/>
            <person name="Zhang K."/>
            <person name="Liang L."/>
        </authorList>
    </citation>
    <scope>NUCLEOTIDE SEQUENCE</scope>
    <source>
        <strain evidence="2">YMF1.00683</strain>
    </source>
</reference>
<comment type="caution">
    <text evidence="2">The sequence shown here is derived from an EMBL/GenBank/DDBJ whole genome shotgun (WGS) entry which is preliminary data.</text>
</comment>
<feature type="compositionally biased region" description="Polar residues" evidence="1">
    <location>
        <begin position="37"/>
        <end position="49"/>
    </location>
</feature>
<gene>
    <name evidence="2" type="ORF">O9K51_11262</name>
</gene>
<dbReference type="AlphaFoldDB" id="A0AB34FCS0"/>
<organism evidence="2 3">
    <name type="scientific">Purpureocillium lavendulum</name>
    <dbReference type="NCBI Taxonomy" id="1247861"/>
    <lineage>
        <taxon>Eukaryota</taxon>
        <taxon>Fungi</taxon>
        <taxon>Dikarya</taxon>
        <taxon>Ascomycota</taxon>
        <taxon>Pezizomycotina</taxon>
        <taxon>Sordariomycetes</taxon>
        <taxon>Hypocreomycetidae</taxon>
        <taxon>Hypocreales</taxon>
        <taxon>Ophiocordycipitaceae</taxon>
        <taxon>Purpureocillium</taxon>
    </lineage>
</organism>
<evidence type="ECO:0000256" key="1">
    <source>
        <dbReference type="SAM" id="MobiDB-lite"/>
    </source>
</evidence>